<dbReference type="AlphaFoldDB" id="A0AAV7SQW8"/>
<feature type="region of interest" description="Disordered" evidence="1">
    <location>
        <begin position="129"/>
        <end position="185"/>
    </location>
</feature>
<evidence type="ECO:0000256" key="1">
    <source>
        <dbReference type="SAM" id="MobiDB-lite"/>
    </source>
</evidence>
<organism evidence="2 3">
    <name type="scientific">Pleurodeles waltl</name>
    <name type="common">Iberian ribbed newt</name>
    <dbReference type="NCBI Taxonomy" id="8319"/>
    <lineage>
        <taxon>Eukaryota</taxon>
        <taxon>Metazoa</taxon>
        <taxon>Chordata</taxon>
        <taxon>Craniata</taxon>
        <taxon>Vertebrata</taxon>
        <taxon>Euteleostomi</taxon>
        <taxon>Amphibia</taxon>
        <taxon>Batrachia</taxon>
        <taxon>Caudata</taxon>
        <taxon>Salamandroidea</taxon>
        <taxon>Salamandridae</taxon>
        <taxon>Pleurodelinae</taxon>
        <taxon>Pleurodeles</taxon>
    </lineage>
</organism>
<sequence>MPAQAAGDRKRRDPEQALQLSLRTGDLGAALQLTLQEARDLRKPCRRRGDQRRPAALPAGVPRKPCSCPCKCGRDRENLQLSLQEARNPEEVLQLSLQEARSPEEVLQLSLQKARRPEKTCCCPCKWGRDQRKPAAVPARGEESRGSPAAVTARGEETQKGALQLSLQETRRPKREPCSSACIRR</sequence>
<comment type="caution">
    <text evidence="2">The sequence shown here is derived from an EMBL/GenBank/DDBJ whole genome shotgun (WGS) entry which is preliminary data.</text>
</comment>
<evidence type="ECO:0000313" key="3">
    <source>
        <dbReference type="Proteomes" id="UP001066276"/>
    </source>
</evidence>
<name>A0AAV7SQW8_PLEWA</name>
<protein>
    <submittedName>
        <fullName evidence="2">Uncharacterized protein</fullName>
    </submittedName>
</protein>
<evidence type="ECO:0000313" key="2">
    <source>
        <dbReference type="EMBL" id="KAJ1166537.1"/>
    </source>
</evidence>
<gene>
    <name evidence="2" type="ORF">NDU88_006937</name>
</gene>
<accession>A0AAV7SQW8</accession>
<dbReference type="Proteomes" id="UP001066276">
    <property type="component" value="Chromosome 4_2"/>
</dbReference>
<proteinExistence type="predicted"/>
<feature type="compositionally biased region" description="Basic and acidic residues" evidence="1">
    <location>
        <begin position="42"/>
        <end position="53"/>
    </location>
</feature>
<keyword evidence="3" id="KW-1185">Reference proteome</keyword>
<feature type="region of interest" description="Disordered" evidence="1">
    <location>
        <begin position="42"/>
        <end position="62"/>
    </location>
</feature>
<dbReference type="EMBL" id="JANPWB010000008">
    <property type="protein sequence ID" value="KAJ1166537.1"/>
    <property type="molecule type" value="Genomic_DNA"/>
</dbReference>
<reference evidence="2" key="1">
    <citation type="journal article" date="2022" name="bioRxiv">
        <title>Sequencing and chromosome-scale assembly of the giantPleurodeles waltlgenome.</title>
        <authorList>
            <person name="Brown T."/>
            <person name="Elewa A."/>
            <person name="Iarovenko S."/>
            <person name="Subramanian E."/>
            <person name="Araus A.J."/>
            <person name="Petzold A."/>
            <person name="Susuki M."/>
            <person name="Suzuki K.-i.T."/>
            <person name="Hayashi T."/>
            <person name="Toyoda A."/>
            <person name="Oliveira C."/>
            <person name="Osipova E."/>
            <person name="Leigh N.D."/>
            <person name="Simon A."/>
            <person name="Yun M.H."/>
        </authorList>
    </citation>
    <scope>NUCLEOTIDE SEQUENCE</scope>
    <source>
        <strain evidence="2">20211129_DDA</strain>
        <tissue evidence="2">Liver</tissue>
    </source>
</reference>